<proteinExistence type="predicted"/>
<organism evidence="3">
    <name type="scientific">Laccaria bicolor (strain S238N-H82 / ATCC MYA-4686)</name>
    <name type="common">Bicoloured deceiver</name>
    <name type="synonym">Laccaria laccata var. bicolor</name>
    <dbReference type="NCBI Taxonomy" id="486041"/>
    <lineage>
        <taxon>Eukaryota</taxon>
        <taxon>Fungi</taxon>
        <taxon>Dikarya</taxon>
        <taxon>Basidiomycota</taxon>
        <taxon>Agaricomycotina</taxon>
        <taxon>Agaricomycetes</taxon>
        <taxon>Agaricomycetidae</taxon>
        <taxon>Agaricales</taxon>
        <taxon>Agaricineae</taxon>
        <taxon>Hydnangiaceae</taxon>
        <taxon>Laccaria</taxon>
    </lineage>
</organism>
<accession>B0DU12</accession>
<dbReference type="EMBL" id="DS547134">
    <property type="protein sequence ID" value="EDR02006.1"/>
    <property type="molecule type" value="Genomic_DNA"/>
</dbReference>
<feature type="domain" description="Tf2-1-like SH3-like" evidence="1">
    <location>
        <begin position="47"/>
        <end position="105"/>
    </location>
</feature>
<dbReference type="Proteomes" id="UP000001194">
    <property type="component" value="Unassembled WGS sequence"/>
</dbReference>
<protein>
    <submittedName>
        <fullName evidence="2">Predicted protein</fullName>
    </submittedName>
</protein>
<evidence type="ECO:0000313" key="3">
    <source>
        <dbReference type="Proteomes" id="UP000001194"/>
    </source>
</evidence>
<sequence>MLHDKVLNLAEGFSAERARARDMLFLGQVFQKKVYNKGRLSWEFVEGDKVVINQRNLGLLKDKKGRGDKLLARYEGPFEIIKKISPVAYRLHTPTSYGMHPVLNI</sequence>
<reference evidence="2 3" key="1">
    <citation type="journal article" date="2008" name="Nature">
        <title>The genome of Laccaria bicolor provides insights into mycorrhizal symbiosis.</title>
        <authorList>
            <person name="Martin F."/>
            <person name="Aerts A."/>
            <person name="Ahren D."/>
            <person name="Brun A."/>
            <person name="Danchin E.G.J."/>
            <person name="Duchaussoy F."/>
            <person name="Gibon J."/>
            <person name="Kohler A."/>
            <person name="Lindquist E."/>
            <person name="Pereda V."/>
            <person name="Salamov A."/>
            <person name="Shapiro H.J."/>
            <person name="Wuyts J."/>
            <person name="Blaudez D."/>
            <person name="Buee M."/>
            <person name="Brokstein P."/>
            <person name="Canbaeck B."/>
            <person name="Cohen D."/>
            <person name="Courty P.E."/>
            <person name="Coutinho P.M."/>
            <person name="Delaruelle C."/>
            <person name="Detter J.C."/>
            <person name="Deveau A."/>
            <person name="DiFazio S."/>
            <person name="Duplessis S."/>
            <person name="Fraissinet-Tachet L."/>
            <person name="Lucic E."/>
            <person name="Frey-Klett P."/>
            <person name="Fourrey C."/>
            <person name="Feussner I."/>
            <person name="Gay G."/>
            <person name="Grimwood J."/>
            <person name="Hoegger P.J."/>
            <person name="Jain P."/>
            <person name="Kilaru S."/>
            <person name="Labbe J."/>
            <person name="Lin Y.C."/>
            <person name="Legue V."/>
            <person name="Le Tacon F."/>
            <person name="Marmeisse R."/>
            <person name="Melayah D."/>
            <person name="Montanini B."/>
            <person name="Muratet M."/>
            <person name="Nehls U."/>
            <person name="Niculita-Hirzel H."/>
            <person name="Oudot-Le Secq M.P."/>
            <person name="Peter M."/>
            <person name="Quesneville H."/>
            <person name="Rajashekar B."/>
            <person name="Reich M."/>
            <person name="Rouhier N."/>
            <person name="Schmutz J."/>
            <person name="Yin T."/>
            <person name="Chalot M."/>
            <person name="Henrissat B."/>
            <person name="Kuees U."/>
            <person name="Lucas S."/>
            <person name="Van de Peer Y."/>
            <person name="Podila G.K."/>
            <person name="Polle A."/>
            <person name="Pukkila P.J."/>
            <person name="Richardson P.M."/>
            <person name="Rouze P."/>
            <person name="Sanders I.R."/>
            <person name="Stajich J.E."/>
            <person name="Tunlid A."/>
            <person name="Tuskan G."/>
            <person name="Grigoriev I.V."/>
        </authorList>
    </citation>
    <scope>NUCLEOTIDE SEQUENCE [LARGE SCALE GENOMIC DNA]</scope>
    <source>
        <strain evidence="3">S238N-H82 / ATCC MYA-4686</strain>
    </source>
</reference>
<name>B0DU12_LACBS</name>
<dbReference type="AlphaFoldDB" id="B0DU12"/>
<evidence type="ECO:0000259" key="1">
    <source>
        <dbReference type="Pfam" id="PF24626"/>
    </source>
</evidence>
<dbReference type="GeneID" id="6082987"/>
<dbReference type="HOGENOM" id="CLU_179724_0_0_1"/>
<evidence type="ECO:0000313" key="2">
    <source>
        <dbReference type="EMBL" id="EDR02006.1"/>
    </source>
</evidence>
<dbReference type="InterPro" id="IPR056924">
    <property type="entry name" value="SH3_Tf2-1"/>
</dbReference>
<dbReference type="Pfam" id="PF24626">
    <property type="entry name" value="SH3_Tf2-1"/>
    <property type="match status" value="1"/>
</dbReference>
<gene>
    <name evidence="2" type="ORF">LACBIDRAFT_310180</name>
</gene>
<dbReference type="OrthoDB" id="3233705at2759"/>
<keyword evidence="3" id="KW-1185">Reference proteome</keyword>
<dbReference type="RefSeq" id="XP_001887397.1">
    <property type="nucleotide sequence ID" value="XM_001887362.1"/>
</dbReference>
<dbReference type="InParanoid" id="B0DU12"/>
<dbReference type="KEGG" id="lbc:LACBIDRAFT_310180"/>